<protein>
    <submittedName>
        <fullName evidence="1">Uncharacterized protein</fullName>
    </submittedName>
</protein>
<dbReference type="AlphaFoldDB" id="A0A9P6NQ65"/>
<name>A0A9P6NQ65_9BASI</name>
<evidence type="ECO:0000313" key="2">
    <source>
        <dbReference type="Proteomes" id="UP000886653"/>
    </source>
</evidence>
<evidence type="ECO:0000313" key="1">
    <source>
        <dbReference type="EMBL" id="KAG0148234.1"/>
    </source>
</evidence>
<accession>A0A9P6NQ65</accession>
<keyword evidence="2" id="KW-1185">Reference proteome</keyword>
<dbReference type="Proteomes" id="UP000886653">
    <property type="component" value="Unassembled WGS sequence"/>
</dbReference>
<dbReference type="EMBL" id="MU167239">
    <property type="protein sequence ID" value="KAG0148234.1"/>
    <property type="molecule type" value="Genomic_DNA"/>
</dbReference>
<proteinExistence type="predicted"/>
<comment type="caution">
    <text evidence="1">The sequence shown here is derived from an EMBL/GenBank/DDBJ whole genome shotgun (WGS) entry which is preliminary data.</text>
</comment>
<sequence>MCNYKIYSTIPAYIECSHSHSYLGLMAIQHSTDEFLCPLRWACYCEELKASDEWEITEETVASSDFSDNLDEDDTASDASTIELEDYEIVWRLLAWMRTC</sequence>
<gene>
    <name evidence="1" type="ORF">CROQUDRAFT_655145</name>
</gene>
<reference evidence="1" key="1">
    <citation type="submission" date="2013-11" db="EMBL/GenBank/DDBJ databases">
        <title>Genome sequence of the fusiform rust pathogen reveals effectors for host alternation and coevolution with pine.</title>
        <authorList>
            <consortium name="DOE Joint Genome Institute"/>
            <person name="Smith K."/>
            <person name="Pendleton A."/>
            <person name="Kubisiak T."/>
            <person name="Anderson C."/>
            <person name="Salamov A."/>
            <person name="Aerts A."/>
            <person name="Riley R."/>
            <person name="Clum A."/>
            <person name="Lindquist E."/>
            <person name="Ence D."/>
            <person name="Campbell M."/>
            <person name="Kronenberg Z."/>
            <person name="Feau N."/>
            <person name="Dhillon B."/>
            <person name="Hamelin R."/>
            <person name="Burleigh J."/>
            <person name="Smith J."/>
            <person name="Yandell M."/>
            <person name="Nelson C."/>
            <person name="Grigoriev I."/>
            <person name="Davis J."/>
        </authorList>
    </citation>
    <scope>NUCLEOTIDE SEQUENCE</scope>
    <source>
        <strain evidence="1">G11</strain>
    </source>
</reference>
<organism evidence="1 2">
    <name type="scientific">Cronartium quercuum f. sp. fusiforme G11</name>
    <dbReference type="NCBI Taxonomy" id="708437"/>
    <lineage>
        <taxon>Eukaryota</taxon>
        <taxon>Fungi</taxon>
        <taxon>Dikarya</taxon>
        <taxon>Basidiomycota</taxon>
        <taxon>Pucciniomycotina</taxon>
        <taxon>Pucciniomycetes</taxon>
        <taxon>Pucciniales</taxon>
        <taxon>Coleosporiaceae</taxon>
        <taxon>Cronartium</taxon>
    </lineage>
</organism>